<evidence type="ECO:0000256" key="1">
    <source>
        <dbReference type="ARBA" id="ARBA00022448"/>
    </source>
</evidence>
<dbReference type="Pfam" id="PF25919">
    <property type="entry name" value="BSH_CusB"/>
    <property type="match status" value="1"/>
</dbReference>
<feature type="domain" description="CusB-like beta-barrel" evidence="4">
    <location>
        <begin position="232"/>
        <end position="308"/>
    </location>
</feature>
<evidence type="ECO:0000313" key="6">
    <source>
        <dbReference type="EMBL" id="RCR67096.1"/>
    </source>
</evidence>
<dbReference type="InterPro" id="IPR058627">
    <property type="entry name" value="MdtA-like_C"/>
</dbReference>
<dbReference type="AlphaFoldDB" id="A0A368JJ62"/>
<protein>
    <submittedName>
        <fullName evidence="6">Efflux RND transporter periplasmic adaptor subunit</fullName>
    </submittedName>
</protein>
<accession>A0A368JJ62</accession>
<dbReference type="InterPro" id="IPR058792">
    <property type="entry name" value="Beta-barrel_RND_2"/>
</dbReference>
<dbReference type="Pfam" id="PF25967">
    <property type="entry name" value="RND-MFP_C"/>
    <property type="match status" value="1"/>
</dbReference>
<dbReference type="Gene3D" id="2.40.420.20">
    <property type="match status" value="1"/>
</dbReference>
<feature type="domain" description="Multidrug resistance protein MdtA-like C-terminal permuted SH3" evidence="5">
    <location>
        <begin position="313"/>
        <end position="370"/>
    </location>
</feature>
<dbReference type="OrthoDB" id="9806939at2"/>
<dbReference type="InterPro" id="IPR058790">
    <property type="entry name" value="BSH_CusB"/>
</dbReference>
<dbReference type="InterPro" id="IPR051909">
    <property type="entry name" value="MFP_Cation_Efflux"/>
</dbReference>
<proteinExistence type="predicted"/>
<dbReference type="GO" id="GO:0046914">
    <property type="term" value="F:transition metal ion binding"/>
    <property type="evidence" value="ECO:0007669"/>
    <property type="project" value="TreeGrafter"/>
</dbReference>
<feature type="domain" description="CusB-like barrel-sandwich hybrid" evidence="3">
    <location>
        <begin position="102"/>
        <end position="227"/>
    </location>
</feature>
<organism evidence="6 7">
    <name type="scientific">Larkinella punicea</name>
    <dbReference type="NCBI Taxonomy" id="2315727"/>
    <lineage>
        <taxon>Bacteria</taxon>
        <taxon>Pseudomonadati</taxon>
        <taxon>Bacteroidota</taxon>
        <taxon>Cytophagia</taxon>
        <taxon>Cytophagales</taxon>
        <taxon>Spirosomataceae</taxon>
        <taxon>Larkinella</taxon>
    </lineage>
</organism>
<comment type="caution">
    <text evidence="6">The sequence shown here is derived from an EMBL/GenBank/DDBJ whole genome shotgun (WGS) entry which is preliminary data.</text>
</comment>
<dbReference type="GO" id="GO:0030288">
    <property type="term" value="C:outer membrane-bounded periplasmic space"/>
    <property type="evidence" value="ECO:0007669"/>
    <property type="project" value="TreeGrafter"/>
</dbReference>
<dbReference type="EMBL" id="QOWE01000022">
    <property type="protein sequence ID" value="RCR67096.1"/>
    <property type="molecule type" value="Genomic_DNA"/>
</dbReference>
<dbReference type="GO" id="GO:0060003">
    <property type="term" value="P:copper ion export"/>
    <property type="evidence" value="ECO:0007669"/>
    <property type="project" value="TreeGrafter"/>
</dbReference>
<dbReference type="PANTHER" id="PTHR30097">
    <property type="entry name" value="CATION EFFLUX SYSTEM PROTEIN CUSB"/>
    <property type="match status" value="1"/>
</dbReference>
<dbReference type="PANTHER" id="PTHR30097:SF15">
    <property type="entry name" value="CATION EFFLUX SYSTEM PROTEIN CUSB"/>
    <property type="match status" value="1"/>
</dbReference>
<sequence>MYKTIGFRSSPIICGLLWWVIGCGISTSPEGQPKQNVPTPHTGHKTHKTGPETHPAIEGDTLHLEALPSLLAALKLDTAKQKSISQFDNLVGIAAVDQEAITVVSARVKGRIEKLLVRNPGIAVMKGQALYQMYSEELLIYINEYRFALQQLAADAPSSQLISRRIQEGAKRKLLLLGLTEYQVHQIASTDTPPAIITYYSPASGYLIDLQVKEGQYVEIGSPLFTLADLQTLWIETQLYSNEVQYMDQQPKVMLHFEASPSRIYVGKLVFNNPKLEENQKINLARFRIVNTDLKIKPGMMAYVNFNRNGRRALVIPKSSLVIGTMTVAWVKTGEGMFERRMLQTGIENKQEVEVVKGIHDGEIVVTSGGYLLSGELTLRQGGLKGHSHSQ</sequence>
<name>A0A368JJ62_9BACT</name>
<evidence type="ECO:0000259" key="4">
    <source>
        <dbReference type="Pfam" id="PF25954"/>
    </source>
</evidence>
<dbReference type="PROSITE" id="PS51257">
    <property type="entry name" value="PROKAR_LIPOPROTEIN"/>
    <property type="match status" value="1"/>
</dbReference>
<dbReference type="Proteomes" id="UP000253383">
    <property type="component" value="Unassembled WGS sequence"/>
</dbReference>
<evidence type="ECO:0000259" key="5">
    <source>
        <dbReference type="Pfam" id="PF25967"/>
    </source>
</evidence>
<dbReference type="SUPFAM" id="SSF111369">
    <property type="entry name" value="HlyD-like secretion proteins"/>
    <property type="match status" value="1"/>
</dbReference>
<evidence type="ECO:0000313" key="7">
    <source>
        <dbReference type="Proteomes" id="UP000253383"/>
    </source>
</evidence>
<dbReference type="Gene3D" id="2.40.30.170">
    <property type="match status" value="1"/>
</dbReference>
<dbReference type="GO" id="GO:0015679">
    <property type="term" value="P:plasma membrane copper ion transport"/>
    <property type="evidence" value="ECO:0007669"/>
    <property type="project" value="TreeGrafter"/>
</dbReference>
<keyword evidence="7" id="KW-1185">Reference proteome</keyword>
<gene>
    <name evidence="6" type="ORF">DUE52_23880</name>
</gene>
<keyword evidence="1" id="KW-0813">Transport</keyword>
<dbReference type="Pfam" id="PF25954">
    <property type="entry name" value="Beta-barrel_RND_2"/>
    <property type="match status" value="1"/>
</dbReference>
<dbReference type="RefSeq" id="WP_114408583.1">
    <property type="nucleotide sequence ID" value="NZ_QOWE01000022.1"/>
</dbReference>
<feature type="region of interest" description="Disordered" evidence="2">
    <location>
        <begin position="30"/>
        <end position="50"/>
    </location>
</feature>
<reference evidence="6 7" key="1">
    <citation type="submission" date="2018-07" db="EMBL/GenBank/DDBJ databases">
        <title>Genome analysis of Larkinella rosea.</title>
        <authorList>
            <person name="Zhou Z."/>
            <person name="Wang G."/>
        </authorList>
    </citation>
    <scope>NUCLEOTIDE SEQUENCE [LARGE SCALE GENOMIC DNA]</scope>
    <source>
        <strain evidence="7">zzj9</strain>
    </source>
</reference>
<evidence type="ECO:0000256" key="2">
    <source>
        <dbReference type="SAM" id="MobiDB-lite"/>
    </source>
</evidence>
<evidence type="ECO:0000259" key="3">
    <source>
        <dbReference type="Pfam" id="PF25919"/>
    </source>
</evidence>